<evidence type="ECO:0000313" key="1">
    <source>
        <dbReference type="EMBL" id="JAP13602.1"/>
    </source>
</evidence>
<accession>A0A0V0GZM7</accession>
<dbReference type="AlphaFoldDB" id="A0A0V0GZM7"/>
<organism evidence="1">
    <name type="scientific">Solanum chacoense</name>
    <name type="common">Chaco potato</name>
    <dbReference type="NCBI Taxonomy" id="4108"/>
    <lineage>
        <taxon>Eukaryota</taxon>
        <taxon>Viridiplantae</taxon>
        <taxon>Streptophyta</taxon>
        <taxon>Embryophyta</taxon>
        <taxon>Tracheophyta</taxon>
        <taxon>Spermatophyta</taxon>
        <taxon>Magnoliopsida</taxon>
        <taxon>eudicotyledons</taxon>
        <taxon>Gunneridae</taxon>
        <taxon>Pentapetalae</taxon>
        <taxon>asterids</taxon>
        <taxon>lamiids</taxon>
        <taxon>Solanales</taxon>
        <taxon>Solanaceae</taxon>
        <taxon>Solanoideae</taxon>
        <taxon>Solaneae</taxon>
        <taxon>Solanum</taxon>
    </lineage>
</organism>
<sequence length="142" mass="15730">MAVSLFGTTSMVTFISLLIFSFIPKLPLANDDIVSSLQSAIGSIEGIKQYLAIEEVMYCEFRFGDAEINLKLAITNYQNGQFKDVIKQIDEALKSIKSCQDTSDAQSYIARSVAQDMDNVVLLINKIKKQVLGSALSPQIYH</sequence>
<name>A0A0V0GZM7_SOLCH</name>
<dbReference type="EMBL" id="GEDG01027787">
    <property type="protein sequence ID" value="JAP13602.1"/>
    <property type="molecule type" value="Transcribed_RNA"/>
</dbReference>
<protein>
    <submittedName>
        <fullName evidence="1">Putative ovule protein</fullName>
    </submittedName>
</protein>
<proteinExistence type="predicted"/>
<reference evidence="1" key="1">
    <citation type="submission" date="2015-12" db="EMBL/GenBank/DDBJ databases">
        <title>Gene expression during late stages of embryo sac development: a critical building block for successful pollen-pistil interactions.</title>
        <authorList>
            <person name="Liu Y."/>
            <person name="Joly V."/>
            <person name="Sabar M."/>
            <person name="Matton D.P."/>
        </authorList>
    </citation>
    <scope>NUCLEOTIDE SEQUENCE</scope>
</reference>